<dbReference type="Proteomes" id="UP001161247">
    <property type="component" value="Chromosome 4"/>
</dbReference>
<dbReference type="Pfam" id="PF25502">
    <property type="entry name" value="DUF7915"/>
    <property type="match status" value="1"/>
</dbReference>
<feature type="domain" description="DUF7915" evidence="3">
    <location>
        <begin position="158"/>
        <end position="296"/>
    </location>
</feature>
<organism evidence="4 5">
    <name type="scientific">Oldenlandia corymbosa var. corymbosa</name>
    <dbReference type="NCBI Taxonomy" id="529605"/>
    <lineage>
        <taxon>Eukaryota</taxon>
        <taxon>Viridiplantae</taxon>
        <taxon>Streptophyta</taxon>
        <taxon>Embryophyta</taxon>
        <taxon>Tracheophyta</taxon>
        <taxon>Spermatophyta</taxon>
        <taxon>Magnoliopsida</taxon>
        <taxon>eudicotyledons</taxon>
        <taxon>Gunneridae</taxon>
        <taxon>Pentapetalae</taxon>
        <taxon>asterids</taxon>
        <taxon>lamiids</taxon>
        <taxon>Gentianales</taxon>
        <taxon>Rubiaceae</taxon>
        <taxon>Rubioideae</taxon>
        <taxon>Spermacoceae</taxon>
        <taxon>Hedyotis-Oldenlandia complex</taxon>
        <taxon>Oldenlandia</taxon>
    </lineage>
</organism>
<accession>A0AAV1D6Q3</accession>
<feature type="compositionally biased region" description="Basic and acidic residues" evidence="1">
    <location>
        <begin position="643"/>
        <end position="665"/>
    </location>
</feature>
<protein>
    <submittedName>
        <fullName evidence="4">OLC1v1001033C2</fullName>
    </submittedName>
</protein>
<evidence type="ECO:0000313" key="4">
    <source>
        <dbReference type="EMBL" id="CAI9102720.1"/>
    </source>
</evidence>
<feature type="domain" description="DUF7913" evidence="2">
    <location>
        <begin position="7"/>
        <end position="122"/>
    </location>
</feature>
<feature type="compositionally biased region" description="Polar residues" evidence="1">
    <location>
        <begin position="683"/>
        <end position="694"/>
    </location>
</feature>
<reference evidence="4" key="1">
    <citation type="submission" date="2023-03" db="EMBL/GenBank/DDBJ databases">
        <authorList>
            <person name="Julca I."/>
        </authorList>
    </citation>
    <scope>NUCLEOTIDE SEQUENCE</scope>
</reference>
<evidence type="ECO:0000259" key="2">
    <source>
        <dbReference type="Pfam" id="PF25500"/>
    </source>
</evidence>
<evidence type="ECO:0000313" key="5">
    <source>
        <dbReference type="Proteomes" id="UP001161247"/>
    </source>
</evidence>
<dbReference type="EMBL" id="OX459121">
    <property type="protein sequence ID" value="CAI9102720.1"/>
    <property type="molecule type" value="Genomic_DNA"/>
</dbReference>
<gene>
    <name evidence="4" type="ORF">OLC1_LOCUS12026</name>
</gene>
<evidence type="ECO:0000256" key="1">
    <source>
        <dbReference type="SAM" id="MobiDB-lite"/>
    </source>
</evidence>
<dbReference type="Pfam" id="PF25500">
    <property type="entry name" value="DUF7913"/>
    <property type="match status" value="1"/>
</dbReference>
<keyword evidence="5" id="KW-1185">Reference proteome</keyword>
<dbReference type="InterPro" id="IPR057235">
    <property type="entry name" value="DUF7913"/>
</dbReference>
<dbReference type="PANTHER" id="PTHR33913">
    <property type="entry name" value="ALEURONE LAYER MORPHOGENESIS PROTEIN"/>
    <property type="match status" value="1"/>
</dbReference>
<proteinExistence type="predicted"/>
<feature type="region of interest" description="Disordered" evidence="1">
    <location>
        <begin position="919"/>
        <end position="938"/>
    </location>
</feature>
<evidence type="ECO:0000259" key="3">
    <source>
        <dbReference type="Pfam" id="PF25502"/>
    </source>
</evidence>
<feature type="region of interest" description="Disordered" evidence="1">
    <location>
        <begin position="643"/>
        <end position="702"/>
    </location>
</feature>
<sequence length="1052" mass="117718">MSEVTPPTEEVVKALLDYLVDPMLPLKVSRKNPPLSDQKSVAKQMHAVVLLYNYYQRKQHKESRFLEYEPFCQLVLNLKPALASHMNFAHQGETTTSKGLGNQLSLTEQAIMDACSISMSLETLGDAENVEEWPIRKVSVLLIDSKKENCLLLYDSITNGVWSVIEEFLNVSDIDSEFSMREGGRTSTHKYDAKDSGFEQVAFSAVEKATGILQSELMVLERHVVYSLSKDKTASCFYIMQCIQSSQDFEIPIKDTIESLQGPLLRWSSGCWTQTQVVEYYNVLPYAKVMSRWCSREFIPNGLASLDVSSLEKFYENRSEEFAESRQAISNASQNYCTGLEDIVDKRSLMLESTCYQEFSMFPVFCDRSYNDAKSSGTEAIADEISKLVEKEAEDIEISSVSLAEESSQKVKKEAREMISSDQSFGVTHPALEMVVNSIDAQRSAKESNGTDDFKLEAMESEVNNNAVTRPEGQMSEDCNNVPCTGKDKLNSDNFQMVDMEIVKTEKLENSSDITPPNAGQLSIGACYEVEIDTVECNLGEKVEGTEISKKFVINHSMESKENANAGKPFKITQLEGRESINCKDAQCISKENIVSGNDEIVVIETKNSEKSDNSLDAGHPNARQLEIGVYCSLNSDPVECNRGETEVESTENSKKLLDSNHSMESEENNNVGKSVEIAQPEGQLSENSNNVPCTSGRKTDSENFEMVEIEIERIEKSDNFLDIPHPNSEQLQDGVCCEIKTDTFQCYRGENEVEITENTNKVLDINHSAVELLESDLFLHIGEGTICTDNSTQTELEVEDINRSETCLKITHSSFEELGNTVNGNSWGKETSGDNSEKTQRLVIETEKSDRHCDDVKCQGLSSNTLEDSKQCPSPNLQAIQYAPRKRQKMQKNELMDFLNRHKDQNLEVPNRFYHHRKRKPALESGSSSSVAGTSIDVDTAGTPKSLSCNFRKENVAENSINAADCGIISTIAEKDLELTQTALNVLFSKRTKLCLQKRMIQDEVVHCDQNIQKILEGKEDALALKLDAVIEGCKKMLKIGEFTFNVDQEV</sequence>
<dbReference type="AlphaFoldDB" id="A0AAV1D6Q3"/>
<name>A0AAV1D6Q3_OLDCO</name>
<dbReference type="InterPro" id="IPR057237">
    <property type="entry name" value="DUF7915"/>
</dbReference>
<dbReference type="PANTHER" id="PTHR33913:SF1">
    <property type="entry name" value="DRBM DOMAIN-CONTAINING PROTEIN"/>
    <property type="match status" value="1"/>
</dbReference>